<gene>
    <name evidence="3" type="ORF">MWN34_18865</name>
</gene>
<accession>A0ABT0DGF5</accession>
<keyword evidence="2" id="KW-1133">Transmembrane helix</keyword>
<dbReference type="Proteomes" id="UP001203284">
    <property type="component" value="Unassembled WGS sequence"/>
</dbReference>
<evidence type="ECO:0000256" key="2">
    <source>
        <dbReference type="SAM" id="Phobius"/>
    </source>
</evidence>
<keyword evidence="2" id="KW-0812">Transmembrane</keyword>
<evidence type="ECO:0000256" key="1">
    <source>
        <dbReference type="SAM" id="MobiDB-lite"/>
    </source>
</evidence>
<dbReference type="RefSeq" id="WP_247030865.1">
    <property type="nucleotide sequence ID" value="NZ_JALKCH010000016.1"/>
</dbReference>
<evidence type="ECO:0000313" key="4">
    <source>
        <dbReference type="Proteomes" id="UP001203284"/>
    </source>
</evidence>
<keyword evidence="2" id="KW-0472">Membrane</keyword>
<name>A0ABT0DGF5_9HYPH</name>
<feature type="region of interest" description="Disordered" evidence="1">
    <location>
        <begin position="1"/>
        <end position="29"/>
    </location>
</feature>
<keyword evidence="4" id="KW-1185">Reference proteome</keyword>
<feature type="transmembrane region" description="Helical" evidence="2">
    <location>
        <begin position="43"/>
        <end position="62"/>
    </location>
</feature>
<sequence length="66" mass="6887">MATASRADDGAPPDGHSHIHSRPAPAAGVPSHSLLRLSVWQRLAIVVPVGVMLWGLALWVIWGGGS</sequence>
<evidence type="ECO:0000313" key="3">
    <source>
        <dbReference type="EMBL" id="MCK0198964.1"/>
    </source>
</evidence>
<organism evidence="3 4">
    <name type="scientific">Ancylobacter crimeensis</name>
    <dbReference type="NCBI Taxonomy" id="2579147"/>
    <lineage>
        <taxon>Bacteria</taxon>
        <taxon>Pseudomonadati</taxon>
        <taxon>Pseudomonadota</taxon>
        <taxon>Alphaproteobacteria</taxon>
        <taxon>Hyphomicrobiales</taxon>
        <taxon>Xanthobacteraceae</taxon>
        <taxon>Ancylobacter</taxon>
    </lineage>
</organism>
<proteinExistence type="predicted"/>
<reference evidence="3 4" key="1">
    <citation type="submission" date="2022-04" db="EMBL/GenBank/DDBJ databases">
        <authorList>
            <person name="Grouzdev D.S."/>
            <person name="Pantiukh K.S."/>
            <person name="Krutkina M.S."/>
        </authorList>
    </citation>
    <scope>NUCLEOTIDE SEQUENCE [LARGE SCALE GENOMIC DNA]</scope>
    <source>
        <strain evidence="3 4">6x-1</strain>
    </source>
</reference>
<comment type="caution">
    <text evidence="3">The sequence shown here is derived from an EMBL/GenBank/DDBJ whole genome shotgun (WGS) entry which is preliminary data.</text>
</comment>
<dbReference type="EMBL" id="JALKCH010000016">
    <property type="protein sequence ID" value="MCK0198964.1"/>
    <property type="molecule type" value="Genomic_DNA"/>
</dbReference>
<protein>
    <submittedName>
        <fullName evidence="3">Uncharacterized protein</fullName>
    </submittedName>
</protein>